<keyword evidence="13" id="KW-1185">Reference proteome</keyword>
<organism evidence="12 13">
    <name type="scientific">Elysia crispata</name>
    <name type="common">lettuce slug</name>
    <dbReference type="NCBI Taxonomy" id="231223"/>
    <lineage>
        <taxon>Eukaryota</taxon>
        <taxon>Metazoa</taxon>
        <taxon>Spiralia</taxon>
        <taxon>Lophotrochozoa</taxon>
        <taxon>Mollusca</taxon>
        <taxon>Gastropoda</taxon>
        <taxon>Heterobranchia</taxon>
        <taxon>Euthyneura</taxon>
        <taxon>Panpulmonata</taxon>
        <taxon>Sacoglossa</taxon>
        <taxon>Placobranchoidea</taxon>
        <taxon>Plakobranchidae</taxon>
        <taxon>Elysia</taxon>
    </lineage>
</organism>
<dbReference type="GO" id="GO:0042245">
    <property type="term" value="P:RNA repair"/>
    <property type="evidence" value="ECO:0007669"/>
    <property type="project" value="UniProtKB-KW"/>
</dbReference>
<evidence type="ECO:0000256" key="11">
    <source>
        <dbReference type="ARBA" id="ARBA00045151"/>
    </source>
</evidence>
<dbReference type="PANTHER" id="PTHR31219">
    <property type="entry name" value="CHROMOSOME 28 C12ORF29 HOMOLOG"/>
    <property type="match status" value="1"/>
</dbReference>
<evidence type="ECO:0000256" key="8">
    <source>
        <dbReference type="ARBA" id="ARBA00034038"/>
    </source>
</evidence>
<protein>
    <recommendedName>
        <fullName evidence="9">RNA ligase 1</fullName>
        <ecNumber evidence="3">6.5.1.3</ecNumber>
    </recommendedName>
    <alternativeName>
        <fullName evidence="10">RNA ligase</fullName>
    </alternativeName>
</protein>
<dbReference type="GO" id="GO:0005524">
    <property type="term" value="F:ATP binding"/>
    <property type="evidence" value="ECO:0007669"/>
    <property type="project" value="UniProtKB-KW"/>
</dbReference>
<evidence type="ECO:0000256" key="6">
    <source>
        <dbReference type="ARBA" id="ARBA00022800"/>
    </source>
</evidence>
<gene>
    <name evidence="12" type="ORF">RRG08_032656</name>
</gene>
<dbReference type="GO" id="GO:0003972">
    <property type="term" value="F:RNA ligase (ATP) activity"/>
    <property type="evidence" value="ECO:0007669"/>
    <property type="project" value="UniProtKB-EC"/>
</dbReference>
<evidence type="ECO:0000313" key="12">
    <source>
        <dbReference type="EMBL" id="KAK3727699.1"/>
    </source>
</evidence>
<comment type="caution">
    <text evidence="12">The sequence shown here is derived from an EMBL/GenBank/DDBJ whole genome shotgun (WGS) entry which is preliminary data.</text>
</comment>
<evidence type="ECO:0000256" key="5">
    <source>
        <dbReference type="ARBA" id="ARBA00022741"/>
    </source>
</evidence>
<dbReference type="PANTHER" id="PTHR31219:SF2">
    <property type="entry name" value="RNA LIGASE 1"/>
    <property type="match status" value="1"/>
</dbReference>
<evidence type="ECO:0000256" key="10">
    <source>
        <dbReference type="ARBA" id="ARBA00035432"/>
    </source>
</evidence>
<dbReference type="Pfam" id="PF17720">
    <property type="entry name" value="RLIG1"/>
    <property type="match status" value="1"/>
</dbReference>
<proteinExistence type="predicted"/>
<evidence type="ECO:0000256" key="2">
    <source>
        <dbReference type="ARBA" id="ARBA00001946"/>
    </source>
</evidence>
<accession>A0AAE0Y082</accession>
<dbReference type="InterPro" id="IPR041211">
    <property type="entry name" value="RLIG1"/>
</dbReference>
<keyword evidence="5" id="KW-0547">Nucleotide-binding</keyword>
<dbReference type="EMBL" id="JAWDGP010007236">
    <property type="protein sequence ID" value="KAK3727699.1"/>
    <property type="molecule type" value="Genomic_DNA"/>
</dbReference>
<dbReference type="GO" id="GO:0000302">
    <property type="term" value="P:response to reactive oxygen species"/>
    <property type="evidence" value="ECO:0007669"/>
    <property type="project" value="InterPro"/>
</dbReference>
<dbReference type="EC" id="6.5.1.3" evidence="3"/>
<comment type="cofactor">
    <cofactor evidence="1">
        <name>Mn(2+)</name>
        <dbReference type="ChEBI" id="CHEBI:29035"/>
    </cofactor>
</comment>
<evidence type="ECO:0000313" key="13">
    <source>
        <dbReference type="Proteomes" id="UP001283361"/>
    </source>
</evidence>
<evidence type="ECO:0000256" key="4">
    <source>
        <dbReference type="ARBA" id="ARBA00022598"/>
    </source>
</evidence>
<dbReference type="Proteomes" id="UP001283361">
    <property type="component" value="Unassembled WGS sequence"/>
</dbReference>
<evidence type="ECO:0000256" key="3">
    <source>
        <dbReference type="ARBA" id="ARBA00012724"/>
    </source>
</evidence>
<dbReference type="AlphaFoldDB" id="A0AAE0Y082"/>
<sequence>MNPVQQKIPCVYAIGVTDESSEKRKQQTYKVTATRCLHSKAQFEIASAIPTEKLDGTCCLVELFEGQPWLWARHDRKPSKAGERKFAQYKKNFKGKEVPDFSWNPEKDFKEVPPNWVPANRLEVVDGVVMPDKLGHTPGWVPVGLESRQHCWHLSAVSIEDGLALVLRESKDHIGELVLKAQPLSDLVGQTCELVGSNINGNPYGLGNKKNPMHFLVPHGSMSIACPSPDDQEALLTWLNGETSVSGVEGIVWHCTNGELYKLHRHHLNLSWPIKDPRLSQQPVRVEVELTDTSRNKANEDSARQLDDLFTALHSLNGQVFDSLRHLHKNMFPRTQNLEES</sequence>
<evidence type="ECO:0000256" key="9">
    <source>
        <dbReference type="ARBA" id="ARBA00035168"/>
    </source>
</evidence>
<evidence type="ECO:0000256" key="7">
    <source>
        <dbReference type="ARBA" id="ARBA00022840"/>
    </source>
</evidence>
<name>A0AAE0Y082_9GAST</name>
<keyword evidence="4" id="KW-0436">Ligase</keyword>
<keyword evidence="6" id="KW-0692">RNA repair</keyword>
<comment type="function">
    <text evidence="11">Functions as an RNA ligase, in vitro. The ligation reaction entails three nucleotidyl transfer steps. In the first step, the RNA ligase reacts with ATP in the absence of nucleic acid to form a covalent ligase-AMP intermediate and release pyrophosphate. In step 2, the ligase-AMP binds to the nucleic acid and transfers the adenylate to the 5'-PO4 terminus to form an adenylylated intermediate. In step 3, the RNA ligase directs the attack of the 3'-OH on the 5'-phosphoanhydride linkage, resulting in a repaired 3'-5' phosphodiester and release of AMP. Exhibits selectivity for single-stranded RNA substrates and may not have nick-sealing activity on double-stranded DNA-RNA hybrids. May play a role in maintaining RNA integrity under stress conditions, for example in response to reactive oxygen species (ROS).</text>
</comment>
<evidence type="ECO:0000256" key="1">
    <source>
        <dbReference type="ARBA" id="ARBA00001936"/>
    </source>
</evidence>
<reference evidence="12" key="1">
    <citation type="journal article" date="2023" name="G3 (Bethesda)">
        <title>A reference genome for the long-term kleptoplast-retaining sea slug Elysia crispata morphotype clarki.</title>
        <authorList>
            <person name="Eastman K.E."/>
            <person name="Pendleton A.L."/>
            <person name="Shaikh M.A."/>
            <person name="Suttiyut T."/>
            <person name="Ogas R."/>
            <person name="Tomko P."/>
            <person name="Gavelis G."/>
            <person name="Widhalm J.R."/>
            <person name="Wisecaver J.H."/>
        </authorList>
    </citation>
    <scope>NUCLEOTIDE SEQUENCE</scope>
    <source>
        <strain evidence="12">ECLA1</strain>
    </source>
</reference>
<comment type="catalytic activity">
    <reaction evidence="8">
        <text>ATP + (ribonucleotide)n-3'-hydroxyl + 5'-phospho-(ribonucleotide)m = (ribonucleotide)n+m + AMP + diphosphate.</text>
        <dbReference type="EC" id="6.5.1.3"/>
    </reaction>
</comment>
<keyword evidence="7" id="KW-0067">ATP-binding</keyword>
<comment type="cofactor">
    <cofactor evidence="2">
        <name>Mg(2+)</name>
        <dbReference type="ChEBI" id="CHEBI:18420"/>
    </cofactor>
</comment>